<keyword evidence="2" id="KW-1185">Reference proteome</keyword>
<dbReference type="EMBL" id="CAKMRJ010005523">
    <property type="protein sequence ID" value="CAH1444920.1"/>
    <property type="molecule type" value="Genomic_DNA"/>
</dbReference>
<protein>
    <submittedName>
        <fullName evidence="1">Uncharacterized protein</fullName>
    </submittedName>
</protein>
<dbReference type="Proteomes" id="UP001157418">
    <property type="component" value="Unassembled WGS sequence"/>
</dbReference>
<reference evidence="1 2" key="1">
    <citation type="submission" date="2022-01" db="EMBL/GenBank/DDBJ databases">
        <authorList>
            <person name="Xiong W."/>
            <person name="Schranz E."/>
        </authorList>
    </citation>
    <scope>NUCLEOTIDE SEQUENCE [LARGE SCALE GENOMIC DNA]</scope>
</reference>
<gene>
    <name evidence="1" type="ORF">LVIROSA_LOCUS30720</name>
</gene>
<name>A0AAU9P4E2_9ASTR</name>
<dbReference type="AlphaFoldDB" id="A0AAU9P4E2"/>
<comment type="caution">
    <text evidence="1">The sequence shown here is derived from an EMBL/GenBank/DDBJ whole genome shotgun (WGS) entry which is preliminary data.</text>
</comment>
<evidence type="ECO:0000313" key="2">
    <source>
        <dbReference type="Proteomes" id="UP001157418"/>
    </source>
</evidence>
<sequence length="77" mass="8529">MLRISEQTRSNGRKGFMIWNKCLVELTSKVGDSSPIFGIMAGMMENISSITVIGRTTDGWMEEHHRSLQVDVSGGGR</sequence>
<organism evidence="1 2">
    <name type="scientific">Lactuca virosa</name>
    <dbReference type="NCBI Taxonomy" id="75947"/>
    <lineage>
        <taxon>Eukaryota</taxon>
        <taxon>Viridiplantae</taxon>
        <taxon>Streptophyta</taxon>
        <taxon>Embryophyta</taxon>
        <taxon>Tracheophyta</taxon>
        <taxon>Spermatophyta</taxon>
        <taxon>Magnoliopsida</taxon>
        <taxon>eudicotyledons</taxon>
        <taxon>Gunneridae</taxon>
        <taxon>Pentapetalae</taxon>
        <taxon>asterids</taxon>
        <taxon>campanulids</taxon>
        <taxon>Asterales</taxon>
        <taxon>Asteraceae</taxon>
        <taxon>Cichorioideae</taxon>
        <taxon>Cichorieae</taxon>
        <taxon>Lactucinae</taxon>
        <taxon>Lactuca</taxon>
    </lineage>
</organism>
<accession>A0AAU9P4E2</accession>
<evidence type="ECO:0000313" key="1">
    <source>
        <dbReference type="EMBL" id="CAH1444920.1"/>
    </source>
</evidence>
<proteinExistence type="predicted"/>